<dbReference type="EMBL" id="JASNWA010000009">
    <property type="protein sequence ID" value="KAK3169967.1"/>
    <property type="molecule type" value="Genomic_DNA"/>
</dbReference>
<keyword evidence="7 13" id="KW-1133">Transmembrane helix</keyword>
<dbReference type="InterPro" id="IPR004203">
    <property type="entry name" value="Cyt_c_oxidase_su4_fam"/>
</dbReference>
<dbReference type="Gene3D" id="1.10.442.10">
    <property type="entry name" value="Cytochrome c oxidase subunit IV"/>
    <property type="match status" value="1"/>
</dbReference>
<evidence type="ECO:0000256" key="12">
    <source>
        <dbReference type="SAM" id="MobiDB-lite"/>
    </source>
</evidence>
<dbReference type="SUPFAM" id="SSF81406">
    <property type="entry name" value="Mitochondrial cytochrome c oxidase subunit IV"/>
    <property type="match status" value="1"/>
</dbReference>
<feature type="region of interest" description="Disordered" evidence="12">
    <location>
        <begin position="1"/>
        <end position="21"/>
    </location>
</feature>
<dbReference type="GO" id="GO:0006123">
    <property type="term" value="P:mitochondrial electron transport, cytochrome c to oxygen"/>
    <property type="evidence" value="ECO:0007669"/>
    <property type="project" value="InterPro"/>
</dbReference>
<keyword evidence="5" id="KW-0999">Mitochondrion inner membrane</keyword>
<evidence type="ECO:0000256" key="11">
    <source>
        <dbReference type="ARBA" id="ARBA00081365"/>
    </source>
</evidence>
<dbReference type="GO" id="GO:0005743">
    <property type="term" value="C:mitochondrial inner membrane"/>
    <property type="evidence" value="ECO:0007669"/>
    <property type="project" value="UniProtKB-SubCell"/>
</dbReference>
<organism evidence="14 15">
    <name type="scientific">Lepraria neglecta</name>
    <dbReference type="NCBI Taxonomy" id="209136"/>
    <lineage>
        <taxon>Eukaryota</taxon>
        <taxon>Fungi</taxon>
        <taxon>Dikarya</taxon>
        <taxon>Ascomycota</taxon>
        <taxon>Pezizomycotina</taxon>
        <taxon>Lecanoromycetes</taxon>
        <taxon>OSLEUM clade</taxon>
        <taxon>Lecanoromycetidae</taxon>
        <taxon>Lecanorales</taxon>
        <taxon>Lecanorineae</taxon>
        <taxon>Stereocaulaceae</taxon>
        <taxon>Lepraria</taxon>
    </lineage>
</organism>
<dbReference type="FunFam" id="1.10.442.10:FF:000002">
    <property type="entry name" value="Cytochrome c oxidase subunit V"/>
    <property type="match status" value="1"/>
</dbReference>
<evidence type="ECO:0000256" key="4">
    <source>
        <dbReference type="ARBA" id="ARBA00022692"/>
    </source>
</evidence>
<evidence type="ECO:0000256" key="7">
    <source>
        <dbReference type="ARBA" id="ARBA00022989"/>
    </source>
</evidence>
<feature type="transmembrane region" description="Helical" evidence="13">
    <location>
        <begin position="117"/>
        <end position="137"/>
    </location>
</feature>
<keyword evidence="6" id="KW-0809">Transit peptide</keyword>
<feature type="compositionally biased region" description="Low complexity" evidence="12">
    <location>
        <begin position="1"/>
        <end position="19"/>
    </location>
</feature>
<keyword evidence="9" id="KW-0496">Mitochondrion</keyword>
<comment type="pathway">
    <text evidence="2">Energy metabolism; oxidative phosphorylation.</text>
</comment>
<protein>
    <recommendedName>
        <fullName evidence="11">Cytochrome c oxidase polypeptide V</fullName>
    </recommendedName>
</protein>
<keyword evidence="10 13" id="KW-0472">Membrane</keyword>
<keyword evidence="4 13" id="KW-0812">Transmembrane</keyword>
<dbReference type="GO" id="GO:0045277">
    <property type="term" value="C:respiratory chain complex IV"/>
    <property type="evidence" value="ECO:0007669"/>
    <property type="project" value="InterPro"/>
</dbReference>
<evidence type="ECO:0000256" key="2">
    <source>
        <dbReference type="ARBA" id="ARBA00004673"/>
    </source>
</evidence>
<feature type="compositionally biased region" description="Polar residues" evidence="12">
    <location>
        <begin position="163"/>
        <end position="175"/>
    </location>
</feature>
<sequence>MLRSLPRAAPSSSSFRSPSIRTALRPAKASLPICTADTRHQQTRSVADHAISNPTLAQIEKRWEGMPPQEQADLWMALRDRMKNDWHELTLNERKAAYWIAFGPHGPRSMPPPGENWWVFKMTMLGVGISFVIFALIRTQARPAPKTMNAQYQEMTNEYLKNQKTEPISGVSSEGYTGKGMVQSKPRKGGLPNDDDE</sequence>
<dbReference type="GO" id="GO:0016491">
    <property type="term" value="F:oxidoreductase activity"/>
    <property type="evidence" value="ECO:0007669"/>
    <property type="project" value="UniProtKB-KW"/>
</dbReference>
<accession>A0AAD9Z447</accession>
<keyword evidence="15" id="KW-1185">Reference proteome</keyword>
<evidence type="ECO:0000313" key="14">
    <source>
        <dbReference type="EMBL" id="KAK3169967.1"/>
    </source>
</evidence>
<comment type="caution">
    <text evidence="14">The sequence shown here is derived from an EMBL/GenBank/DDBJ whole genome shotgun (WGS) entry which is preliminary data.</text>
</comment>
<dbReference type="AlphaFoldDB" id="A0AAD9Z447"/>
<evidence type="ECO:0000256" key="8">
    <source>
        <dbReference type="ARBA" id="ARBA00023002"/>
    </source>
</evidence>
<dbReference type="CDD" id="cd00922">
    <property type="entry name" value="Cyt_c_Oxidase_IV"/>
    <property type="match status" value="1"/>
</dbReference>
<dbReference type="Pfam" id="PF02936">
    <property type="entry name" value="COX4"/>
    <property type="match status" value="1"/>
</dbReference>
<feature type="region of interest" description="Disordered" evidence="12">
    <location>
        <begin position="163"/>
        <end position="197"/>
    </location>
</feature>
<comment type="similarity">
    <text evidence="3">Belongs to the cytochrome c oxidase IV family.</text>
</comment>
<name>A0AAD9Z447_9LECA</name>
<dbReference type="PANTHER" id="PTHR10707">
    <property type="entry name" value="CYTOCHROME C OXIDASE SUBUNIT IV"/>
    <property type="match status" value="1"/>
</dbReference>
<comment type="subcellular location">
    <subcellularLocation>
        <location evidence="1">Mitochondrion inner membrane</location>
        <topology evidence="1">Single-pass membrane protein</topology>
    </subcellularLocation>
</comment>
<evidence type="ECO:0000256" key="9">
    <source>
        <dbReference type="ARBA" id="ARBA00023128"/>
    </source>
</evidence>
<dbReference type="PANTHER" id="PTHR10707:SF10">
    <property type="entry name" value="CYTOCHROME C OXIDASE SUBUNIT 4"/>
    <property type="match status" value="1"/>
</dbReference>
<proteinExistence type="inferred from homology"/>
<dbReference type="InterPro" id="IPR036639">
    <property type="entry name" value="Cyt_c_oxidase_su4_sf"/>
</dbReference>
<keyword evidence="8" id="KW-0560">Oxidoreductase</keyword>
<gene>
    <name evidence="14" type="primary">COX5</name>
    <name evidence="14" type="ORF">OEA41_009352</name>
</gene>
<evidence type="ECO:0000313" key="15">
    <source>
        <dbReference type="Proteomes" id="UP001276659"/>
    </source>
</evidence>
<evidence type="ECO:0000256" key="13">
    <source>
        <dbReference type="SAM" id="Phobius"/>
    </source>
</evidence>
<evidence type="ECO:0000256" key="3">
    <source>
        <dbReference type="ARBA" id="ARBA00008135"/>
    </source>
</evidence>
<evidence type="ECO:0000256" key="10">
    <source>
        <dbReference type="ARBA" id="ARBA00023136"/>
    </source>
</evidence>
<evidence type="ECO:0000256" key="5">
    <source>
        <dbReference type="ARBA" id="ARBA00022792"/>
    </source>
</evidence>
<evidence type="ECO:0000256" key="6">
    <source>
        <dbReference type="ARBA" id="ARBA00022946"/>
    </source>
</evidence>
<dbReference type="Proteomes" id="UP001276659">
    <property type="component" value="Unassembled WGS sequence"/>
</dbReference>
<reference evidence="14" key="1">
    <citation type="submission" date="2022-11" db="EMBL/GenBank/DDBJ databases">
        <title>Chromosomal genome sequence assembly and mating type (MAT) locus characterization of the leprose asexual lichenized fungus Lepraria neglecta (Nyl.) Erichsen.</title>
        <authorList>
            <person name="Allen J.L."/>
            <person name="Pfeffer B."/>
        </authorList>
    </citation>
    <scope>NUCLEOTIDE SEQUENCE</scope>
    <source>
        <strain evidence="14">Allen 5258</strain>
    </source>
</reference>
<evidence type="ECO:0000256" key="1">
    <source>
        <dbReference type="ARBA" id="ARBA00004434"/>
    </source>
</evidence>